<evidence type="ECO:0000256" key="4">
    <source>
        <dbReference type="ARBA" id="ARBA00022692"/>
    </source>
</evidence>
<keyword evidence="4" id="KW-0812">Transmembrane</keyword>
<evidence type="ECO:0000256" key="3">
    <source>
        <dbReference type="ARBA" id="ARBA00022448"/>
    </source>
</evidence>
<dbReference type="Proteomes" id="UP000800092">
    <property type="component" value="Unassembled WGS sequence"/>
</dbReference>
<keyword evidence="8" id="KW-0472">Membrane</keyword>
<evidence type="ECO:0000256" key="1">
    <source>
        <dbReference type="ARBA" id="ARBA00004448"/>
    </source>
</evidence>
<protein>
    <recommendedName>
        <fullName evidence="9">Mitochondrial pyruvate carrier</fullName>
    </recommendedName>
</protein>
<dbReference type="GO" id="GO:0005743">
    <property type="term" value="C:mitochondrial inner membrane"/>
    <property type="evidence" value="ECO:0007669"/>
    <property type="project" value="UniProtKB-SubCell"/>
</dbReference>
<reference evidence="10" key="1">
    <citation type="journal article" date="2020" name="Stud. Mycol.">
        <title>101 Dothideomycetes genomes: a test case for predicting lifestyles and emergence of pathogens.</title>
        <authorList>
            <person name="Haridas S."/>
            <person name="Albert R."/>
            <person name="Binder M."/>
            <person name="Bloem J."/>
            <person name="Labutti K."/>
            <person name="Salamov A."/>
            <person name="Andreopoulos B."/>
            <person name="Baker S."/>
            <person name="Barry K."/>
            <person name="Bills G."/>
            <person name="Bluhm B."/>
            <person name="Cannon C."/>
            <person name="Castanera R."/>
            <person name="Culley D."/>
            <person name="Daum C."/>
            <person name="Ezra D."/>
            <person name="Gonzalez J."/>
            <person name="Henrissat B."/>
            <person name="Kuo A."/>
            <person name="Liang C."/>
            <person name="Lipzen A."/>
            <person name="Lutzoni F."/>
            <person name="Magnuson J."/>
            <person name="Mondo S."/>
            <person name="Nolan M."/>
            <person name="Ohm R."/>
            <person name="Pangilinan J."/>
            <person name="Park H.-J."/>
            <person name="Ramirez L."/>
            <person name="Alfaro M."/>
            <person name="Sun H."/>
            <person name="Tritt A."/>
            <person name="Yoshinaga Y."/>
            <person name="Zwiers L.-H."/>
            <person name="Turgeon B."/>
            <person name="Goodwin S."/>
            <person name="Spatafora J."/>
            <person name="Crous P."/>
            <person name="Grigoriev I."/>
        </authorList>
    </citation>
    <scope>NUCLEOTIDE SEQUENCE</scope>
    <source>
        <strain evidence="10">Tuck. ex Michener</strain>
    </source>
</reference>
<gene>
    <name evidence="10" type="ORF">EV356DRAFT_520370</name>
</gene>
<dbReference type="Pfam" id="PF03650">
    <property type="entry name" value="MPC"/>
    <property type="match status" value="1"/>
</dbReference>
<keyword evidence="7 9" id="KW-0496">Mitochondrion</keyword>
<dbReference type="EMBL" id="ML991778">
    <property type="protein sequence ID" value="KAF2237860.1"/>
    <property type="molecule type" value="Genomic_DNA"/>
</dbReference>
<name>A0A6A6HK68_VIRVR</name>
<dbReference type="AlphaFoldDB" id="A0A6A6HK68"/>
<evidence type="ECO:0000256" key="5">
    <source>
        <dbReference type="ARBA" id="ARBA00022792"/>
    </source>
</evidence>
<dbReference type="PANTHER" id="PTHR14154">
    <property type="entry name" value="UPF0041 BRAIN PROTEIN 44-RELATED"/>
    <property type="match status" value="1"/>
</dbReference>
<comment type="similarity">
    <text evidence="2 9">Belongs to the mitochondrial pyruvate carrier (MPC) (TC 2.A.105) family.</text>
</comment>
<evidence type="ECO:0000256" key="8">
    <source>
        <dbReference type="ARBA" id="ARBA00023136"/>
    </source>
</evidence>
<sequence>MAGRNPLHLFRASRAGLRTSQWAPMRQQFGRRRVQTVAETNVEPPKNESAFTKLWNSEVGPKTVHFWAPIMKWGLVLAGIADLARPAENLSLQQNGALVATGAIWTRWCFVIRPKNYFLATVNFFVFLVGTTQCTRIFLYNQSIKNSSLTDELKKAAKDEKEMVKGIVESPERAAEKAKAAA</sequence>
<dbReference type="GO" id="GO:0006850">
    <property type="term" value="P:pyruvate import into mitochondria"/>
    <property type="evidence" value="ECO:0007669"/>
    <property type="project" value="InterPro"/>
</dbReference>
<proteinExistence type="inferred from homology"/>
<keyword evidence="5 9" id="KW-0999">Mitochondrion inner membrane</keyword>
<evidence type="ECO:0000313" key="10">
    <source>
        <dbReference type="EMBL" id="KAF2237860.1"/>
    </source>
</evidence>
<comment type="function">
    <text evidence="9">Mediates the uptake of pyruvate into mitochondria.</text>
</comment>
<accession>A0A6A6HK68</accession>
<keyword evidence="6" id="KW-1133">Transmembrane helix</keyword>
<keyword evidence="11" id="KW-1185">Reference proteome</keyword>
<evidence type="ECO:0000256" key="9">
    <source>
        <dbReference type="RuleBase" id="RU363100"/>
    </source>
</evidence>
<dbReference type="OrthoDB" id="869189at2759"/>
<keyword evidence="3 9" id="KW-0813">Transport</keyword>
<evidence type="ECO:0000256" key="6">
    <source>
        <dbReference type="ARBA" id="ARBA00022989"/>
    </source>
</evidence>
<organism evidence="10 11">
    <name type="scientific">Viridothelium virens</name>
    <name type="common">Speckled blister lichen</name>
    <name type="synonym">Trypethelium virens</name>
    <dbReference type="NCBI Taxonomy" id="1048519"/>
    <lineage>
        <taxon>Eukaryota</taxon>
        <taxon>Fungi</taxon>
        <taxon>Dikarya</taxon>
        <taxon>Ascomycota</taxon>
        <taxon>Pezizomycotina</taxon>
        <taxon>Dothideomycetes</taxon>
        <taxon>Dothideomycetes incertae sedis</taxon>
        <taxon>Trypetheliales</taxon>
        <taxon>Trypetheliaceae</taxon>
        <taxon>Viridothelium</taxon>
    </lineage>
</organism>
<dbReference type="InterPro" id="IPR005336">
    <property type="entry name" value="MPC"/>
</dbReference>
<evidence type="ECO:0000313" key="11">
    <source>
        <dbReference type="Proteomes" id="UP000800092"/>
    </source>
</evidence>
<evidence type="ECO:0000256" key="7">
    <source>
        <dbReference type="ARBA" id="ARBA00023128"/>
    </source>
</evidence>
<evidence type="ECO:0000256" key="2">
    <source>
        <dbReference type="ARBA" id="ARBA00006416"/>
    </source>
</evidence>
<comment type="subcellular location">
    <subcellularLocation>
        <location evidence="1 9">Mitochondrion inner membrane</location>
        <topology evidence="1 9">Multi-pass membrane protein</topology>
    </subcellularLocation>
</comment>